<reference evidence="11" key="1">
    <citation type="submission" date="2014-07" db="EMBL/GenBank/DDBJ databases">
        <title>Identification of a novel salt tolerance gene in wild soybean by whole-genome sequencing.</title>
        <authorList>
            <person name="Lam H.-M."/>
            <person name="Qi X."/>
            <person name="Li M.-W."/>
            <person name="Liu X."/>
            <person name="Xie M."/>
            <person name="Ni M."/>
            <person name="Xu X."/>
        </authorList>
    </citation>
    <scope>NUCLEOTIDE SEQUENCE [LARGE SCALE GENOMIC DNA]</scope>
    <source>
        <tissue evidence="11">Root</tissue>
    </source>
</reference>
<comment type="function">
    <text evidence="9">DNA-dependent RNA polymerase catalyzes the transcription of DNA into RNA using the four ribonucleoside triphosphates as substrates.</text>
</comment>
<evidence type="ECO:0000256" key="6">
    <source>
        <dbReference type="ARBA" id="ARBA00022946"/>
    </source>
</evidence>
<name>A0A0B2QUZ4_GLYSO</name>
<proteinExistence type="inferred from homology"/>
<organism evidence="11">
    <name type="scientific">Glycine soja</name>
    <name type="common">Wild soybean</name>
    <dbReference type="NCBI Taxonomy" id="3848"/>
    <lineage>
        <taxon>Eukaryota</taxon>
        <taxon>Viridiplantae</taxon>
        <taxon>Streptophyta</taxon>
        <taxon>Embryophyta</taxon>
        <taxon>Tracheophyta</taxon>
        <taxon>Spermatophyta</taxon>
        <taxon>Magnoliopsida</taxon>
        <taxon>eudicotyledons</taxon>
        <taxon>Gunneridae</taxon>
        <taxon>Pentapetalae</taxon>
        <taxon>rosids</taxon>
        <taxon>fabids</taxon>
        <taxon>Fabales</taxon>
        <taxon>Fabaceae</taxon>
        <taxon>Papilionoideae</taxon>
        <taxon>50 kb inversion clade</taxon>
        <taxon>NPAAA clade</taxon>
        <taxon>indigoferoid/millettioid clade</taxon>
        <taxon>Phaseoleae</taxon>
        <taxon>Glycine</taxon>
        <taxon>Glycine subgen. Soja</taxon>
    </lineage>
</organism>
<comment type="similarity">
    <text evidence="1 9">Belongs to the phage and mitochondrial RNA polymerase family.</text>
</comment>
<dbReference type="GO" id="GO:0006390">
    <property type="term" value="P:mitochondrial transcription"/>
    <property type="evidence" value="ECO:0007669"/>
    <property type="project" value="TreeGrafter"/>
</dbReference>
<dbReference type="PANTHER" id="PTHR10102:SF1">
    <property type="entry name" value="DNA-DIRECTED RNA POLYMERASE 3, CHLOROPLASTIC"/>
    <property type="match status" value="1"/>
</dbReference>
<evidence type="ECO:0000256" key="5">
    <source>
        <dbReference type="ARBA" id="ARBA00022695"/>
    </source>
</evidence>
<evidence type="ECO:0000256" key="9">
    <source>
        <dbReference type="RuleBase" id="RU003805"/>
    </source>
</evidence>
<dbReference type="AlphaFoldDB" id="A0A0B2QUZ4"/>
<dbReference type="PANTHER" id="PTHR10102">
    <property type="entry name" value="DNA-DIRECTED RNA POLYMERASE, MITOCHONDRIAL"/>
    <property type="match status" value="1"/>
</dbReference>
<dbReference type="FunFam" id="1.10.150.20:FF:000027">
    <property type="entry name" value="DNA-directed RNA polymerase"/>
    <property type="match status" value="1"/>
</dbReference>
<feature type="domain" description="DNA-directed RNA polymerase C-terminal" evidence="10">
    <location>
        <begin position="460"/>
        <end position="825"/>
    </location>
</feature>
<dbReference type="InterPro" id="IPR002092">
    <property type="entry name" value="DNA-dir_Rpol_phage-type"/>
</dbReference>
<evidence type="ECO:0000256" key="1">
    <source>
        <dbReference type="ARBA" id="ARBA00009493"/>
    </source>
</evidence>
<dbReference type="EMBL" id="KN656320">
    <property type="protein sequence ID" value="KHN23472.1"/>
    <property type="molecule type" value="Genomic_DNA"/>
</dbReference>
<evidence type="ECO:0000256" key="8">
    <source>
        <dbReference type="ARBA" id="ARBA00048552"/>
    </source>
</evidence>
<dbReference type="InterPro" id="IPR024075">
    <property type="entry name" value="DNA-dir_RNA_pol_helix_hairp_sf"/>
</dbReference>
<dbReference type="FunFam" id="1.10.287.260:FF:000001">
    <property type="entry name" value="DNA-directed RNA polymerase"/>
    <property type="match status" value="1"/>
</dbReference>
<dbReference type="PROSITE" id="PS00489">
    <property type="entry name" value="RNA_POL_PHAGE_2"/>
    <property type="match status" value="1"/>
</dbReference>
<comment type="catalytic activity">
    <reaction evidence="8 9">
        <text>RNA(n) + a ribonucleoside 5'-triphosphate = RNA(n+1) + diphosphate</text>
        <dbReference type="Rhea" id="RHEA:21248"/>
        <dbReference type="Rhea" id="RHEA-COMP:14527"/>
        <dbReference type="Rhea" id="RHEA-COMP:17342"/>
        <dbReference type="ChEBI" id="CHEBI:33019"/>
        <dbReference type="ChEBI" id="CHEBI:61557"/>
        <dbReference type="ChEBI" id="CHEBI:140395"/>
        <dbReference type="EC" id="2.7.7.6"/>
    </reaction>
</comment>
<dbReference type="Gene3D" id="1.10.287.280">
    <property type="match status" value="1"/>
</dbReference>
<dbReference type="PROSITE" id="PS00900">
    <property type="entry name" value="RNA_POL_PHAGE_1"/>
    <property type="match status" value="1"/>
</dbReference>
<keyword evidence="3 9" id="KW-0240">DNA-directed RNA polymerase</keyword>
<dbReference type="Gene3D" id="1.10.150.20">
    <property type="entry name" value="5' to 3' exonuclease, C-terminal subdomain"/>
    <property type="match status" value="1"/>
</dbReference>
<dbReference type="Gene3D" id="1.10.287.260">
    <property type="match status" value="1"/>
</dbReference>
<evidence type="ECO:0000313" key="11">
    <source>
        <dbReference type="EMBL" id="KHN23472.1"/>
    </source>
</evidence>
<evidence type="ECO:0000256" key="3">
    <source>
        <dbReference type="ARBA" id="ARBA00022478"/>
    </source>
</evidence>
<sequence length="851" mass="95526">MIEMAPLSEGEAAEHFAEKGLAGPLFCLKLLGYKEKGELDQDIPSFFPFFYCVIWVLNNENYDEAKLARETANGKVMMEEEVDPLIKKEKHKEHKVKNVGCKDHFLDNPIPKLIKKEVEAGDAAKPHSFQDSDFHKKIVMMKQKSSLDPDLIMKVAGTSMVLESWNVNLLGEPLALNFVVSMDDSSTMGPRQKGCTKAVMMIHVIRSPSLSPPPPKLPYLSLHKVASGFAIDSLWKNTKEAHPFLWQWRSKVFEMVCGEGEGDAYSDSLACKVEFFDTVAEDRAMLVDEGVDIEENRNNKEAVEGERFMRLLAAEVDMKSPVSEAPDNNDTLDILGNTKWRVNRRMLGVVESIWAGGGNIAGLVDCKDVPKPDKPPVEDLKLIQEWKCSVRKAKKINLERHSLRCDTELKLSVARKMKDEEGFYYPHNLDFRGRAYPMHPHLNHLGSDLCRGLLEFAEGRPLGKSGLRWLKIHLANLYAGGIEKQSYDGRLGFIEDHIHDIFDSADHPINGNRWWLTAEDPFQCLAACINLSEALRSSSPNSFISHLPIHQDGSCNGLQHYAALGRDNLEAAAVNLVAKEKPADVYTEIAVRVYDIMRRDSNKDPDTFPNALLAKVLLGQIDRKLVKQTVMTSVYGVTYIGAREQIKRRLGEKGLITDDRLLYAASCYAAKVTLAALGEVFEAARGIMGWLGDCAKVIACENQAVCWTTPLGLPVVQPYCKTERYQIRTSLQLLALQREGSAVSVKKQRSAFPPNFVHSLDSSHMMMTALACNDAGLCFAGVHDSFWTHPCDVEKMNQILREKFVELYNMPILENLLEGFQTTYPGLAFPPLPKRGDFDLQKVLDSPYFFN</sequence>
<evidence type="ECO:0000259" key="10">
    <source>
        <dbReference type="Pfam" id="PF00940"/>
    </source>
</evidence>
<dbReference type="SUPFAM" id="SSF56672">
    <property type="entry name" value="DNA/RNA polymerases"/>
    <property type="match status" value="1"/>
</dbReference>
<dbReference type="Pfam" id="PF00940">
    <property type="entry name" value="RNA_pol"/>
    <property type="match status" value="1"/>
</dbReference>
<keyword evidence="5 9" id="KW-0548">Nucleotidyltransferase</keyword>
<accession>A0A0B2QUZ4</accession>
<evidence type="ECO:0000256" key="7">
    <source>
        <dbReference type="ARBA" id="ARBA00023163"/>
    </source>
</evidence>
<gene>
    <name evidence="11" type="ORF">glysoja_047655</name>
</gene>
<dbReference type="Proteomes" id="UP000053555">
    <property type="component" value="Unassembled WGS sequence"/>
</dbReference>
<dbReference type="InterPro" id="IPR043502">
    <property type="entry name" value="DNA/RNA_pol_sf"/>
</dbReference>
<keyword evidence="4 9" id="KW-0808">Transferase</keyword>
<evidence type="ECO:0000256" key="4">
    <source>
        <dbReference type="ARBA" id="ARBA00022679"/>
    </source>
</evidence>
<evidence type="ECO:0000256" key="2">
    <source>
        <dbReference type="ARBA" id="ARBA00012418"/>
    </source>
</evidence>
<dbReference type="GO" id="GO:0003899">
    <property type="term" value="F:DNA-directed RNA polymerase activity"/>
    <property type="evidence" value="ECO:0007669"/>
    <property type="project" value="UniProtKB-EC"/>
</dbReference>
<dbReference type="GO" id="GO:0003677">
    <property type="term" value="F:DNA binding"/>
    <property type="evidence" value="ECO:0007669"/>
    <property type="project" value="InterPro"/>
</dbReference>
<keyword evidence="6" id="KW-0809">Transit peptide</keyword>
<protein>
    <recommendedName>
        <fullName evidence="2 9">DNA-directed RNA polymerase</fullName>
        <ecNumber evidence="2 9">2.7.7.6</ecNumber>
    </recommendedName>
</protein>
<dbReference type="GO" id="GO:0034245">
    <property type="term" value="C:mitochondrial DNA-directed RNA polymerase complex"/>
    <property type="evidence" value="ECO:0007669"/>
    <property type="project" value="TreeGrafter"/>
</dbReference>
<dbReference type="EC" id="2.7.7.6" evidence="2 9"/>
<dbReference type="FunFam" id="1.10.287.280:FF:000001">
    <property type="entry name" value="DNA-directed RNA polymerase"/>
    <property type="match status" value="1"/>
</dbReference>
<keyword evidence="7 9" id="KW-0804">Transcription</keyword>
<dbReference type="InterPro" id="IPR046950">
    <property type="entry name" value="DNA-dir_Rpol_C_phage-type"/>
</dbReference>